<proteinExistence type="predicted"/>
<accession>A0A1H8ZCU4</accession>
<organism evidence="1 2">
    <name type="scientific">Thalassovita taeanensis</name>
    <dbReference type="NCBI Taxonomy" id="657014"/>
    <lineage>
        <taxon>Bacteria</taxon>
        <taxon>Pseudomonadati</taxon>
        <taxon>Pseudomonadota</taxon>
        <taxon>Alphaproteobacteria</taxon>
        <taxon>Rhodobacterales</taxon>
        <taxon>Roseobacteraceae</taxon>
        <taxon>Thalassovita</taxon>
    </lineage>
</organism>
<reference evidence="1 2" key="1">
    <citation type="submission" date="2016-10" db="EMBL/GenBank/DDBJ databases">
        <authorList>
            <person name="de Groot N.N."/>
        </authorList>
    </citation>
    <scope>NUCLEOTIDE SEQUENCE [LARGE SCALE GENOMIC DNA]</scope>
    <source>
        <strain evidence="1 2">DSM 22007</strain>
    </source>
</reference>
<sequence length="118" mass="12707">MGLTHIASRLIKKHGQAATLLRPGEGTVDEYGGYTPGPDTGYPVTLLSATYAIELQLLAGGFLDVGDQRVLLSVEGLTVVPQTTDKLLIDGIEFETRRVAPLAPADAVIFWEMQVRNV</sequence>
<dbReference type="AlphaFoldDB" id="A0A1H8ZCU4"/>
<gene>
    <name evidence="1" type="ORF">SAMN04488092_101386</name>
</gene>
<name>A0A1H8ZCU4_9RHOB</name>
<dbReference type="OrthoDB" id="7205619at2"/>
<evidence type="ECO:0000313" key="1">
    <source>
        <dbReference type="EMBL" id="SEP61987.1"/>
    </source>
</evidence>
<dbReference type="Proteomes" id="UP000198634">
    <property type="component" value="Unassembled WGS sequence"/>
</dbReference>
<evidence type="ECO:0000313" key="2">
    <source>
        <dbReference type="Proteomes" id="UP000198634"/>
    </source>
</evidence>
<protein>
    <submittedName>
        <fullName evidence="1">Uncharacterized protein</fullName>
    </submittedName>
</protein>
<dbReference type="EMBL" id="FOEP01000001">
    <property type="protein sequence ID" value="SEP61987.1"/>
    <property type="molecule type" value="Genomic_DNA"/>
</dbReference>
<dbReference type="STRING" id="657014.SAMN04488092_101386"/>
<dbReference type="RefSeq" id="WP_090267598.1">
    <property type="nucleotide sequence ID" value="NZ_FOEP01000001.1"/>
</dbReference>
<keyword evidence="2" id="KW-1185">Reference proteome</keyword>